<feature type="transmembrane region" description="Helical" evidence="8">
    <location>
        <begin position="102"/>
        <end position="120"/>
    </location>
</feature>
<evidence type="ECO:0000256" key="6">
    <source>
        <dbReference type="ARBA" id="ARBA00022989"/>
    </source>
</evidence>
<evidence type="ECO:0000256" key="7">
    <source>
        <dbReference type="ARBA" id="ARBA00023136"/>
    </source>
</evidence>
<evidence type="ECO:0000256" key="4">
    <source>
        <dbReference type="ARBA" id="ARBA00022692"/>
    </source>
</evidence>
<keyword evidence="10" id="KW-1185">Reference proteome</keyword>
<dbReference type="GO" id="GO:0008233">
    <property type="term" value="F:peptidase activity"/>
    <property type="evidence" value="ECO:0007669"/>
    <property type="project" value="UniProtKB-KW"/>
</dbReference>
<evidence type="ECO:0000256" key="5">
    <source>
        <dbReference type="ARBA" id="ARBA00022801"/>
    </source>
</evidence>
<keyword evidence="5" id="KW-0378">Hydrolase</keyword>
<keyword evidence="3" id="KW-0645">Protease</keyword>
<dbReference type="OrthoDB" id="2666767at2"/>
<dbReference type="RefSeq" id="WP_128635885.1">
    <property type="nucleotide sequence ID" value="NZ_RRCN01000002.1"/>
</dbReference>
<evidence type="ECO:0000313" key="9">
    <source>
        <dbReference type="EMBL" id="RRJ54801.1"/>
    </source>
</evidence>
<evidence type="ECO:0000313" key="10">
    <source>
        <dbReference type="Proteomes" id="UP000267017"/>
    </source>
</evidence>
<reference evidence="9 10" key="1">
    <citation type="submission" date="2018-11" db="EMBL/GenBank/DDBJ databases">
        <title>Genome sequencing of Paenibacillus sp. KCOM 3021 (= ChDC PVNT-B20).</title>
        <authorList>
            <person name="Kook J.-K."/>
            <person name="Park S.-N."/>
            <person name="Lim Y.K."/>
        </authorList>
    </citation>
    <scope>NUCLEOTIDE SEQUENCE [LARGE SCALE GENOMIC DNA]</scope>
    <source>
        <strain evidence="9 10">KCOM 3021</strain>
    </source>
</reference>
<evidence type="ECO:0000256" key="8">
    <source>
        <dbReference type="SAM" id="Phobius"/>
    </source>
</evidence>
<evidence type="ECO:0000256" key="2">
    <source>
        <dbReference type="ARBA" id="ARBA00022654"/>
    </source>
</evidence>
<keyword evidence="7 8" id="KW-0472">Membrane</keyword>
<dbReference type="InterPro" id="IPR006741">
    <property type="entry name" value="AgrB"/>
</dbReference>
<proteinExistence type="predicted"/>
<gene>
    <name evidence="9" type="ORF">EHV15_35010</name>
</gene>
<feature type="transmembrane region" description="Helical" evidence="8">
    <location>
        <begin position="141"/>
        <end position="169"/>
    </location>
</feature>
<dbReference type="EMBL" id="RRCN01000002">
    <property type="protein sequence ID" value="RRJ54801.1"/>
    <property type="molecule type" value="Genomic_DNA"/>
</dbReference>
<evidence type="ECO:0008006" key="11">
    <source>
        <dbReference type="Google" id="ProtNLM"/>
    </source>
</evidence>
<protein>
    <recommendedName>
        <fullName evidence="11">Accessory regulator AgrB</fullName>
    </recommendedName>
</protein>
<evidence type="ECO:0000256" key="1">
    <source>
        <dbReference type="ARBA" id="ARBA00022475"/>
    </source>
</evidence>
<dbReference type="GO" id="GO:0016020">
    <property type="term" value="C:membrane"/>
    <property type="evidence" value="ECO:0007669"/>
    <property type="project" value="InterPro"/>
</dbReference>
<feature type="transmembrane region" description="Helical" evidence="8">
    <location>
        <begin position="45"/>
        <end position="67"/>
    </location>
</feature>
<dbReference type="Proteomes" id="UP000267017">
    <property type="component" value="Unassembled WGS sequence"/>
</dbReference>
<dbReference type="GO" id="GO:0009372">
    <property type="term" value="P:quorum sensing"/>
    <property type="evidence" value="ECO:0007669"/>
    <property type="project" value="UniProtKB-KW"/>
</dbReference>
<name>A0A3P3T9T8_9BACL</name>
<accession>A0A3P3T9T8</accession>
<evidence type="ECO:0000256" key="3">
    <source>
        <dbReference type="ARBA" id="ARBA00022670"/>
    </source>
</evidence>
<organism evidence="9 10">
    <name type="scientific">Paenibacillus oralis</name>
    <dbReference type="NCBI Taxonomy" id="2490856"/>
    <lineage>
        <taxon>Bacteria</taxon>
        <taxon>Bacillati</taxon>
        <taxon>Bacillota</taxon>
        <taxon>Bacilli</taxon>
        <taxon>Bacillales</taxon>
        <taxon>Paenibacillaceae</taxon>
        <taxon>Paenibacillus</taxon>
    </lineage>
</organism>
<feature type="transmembrane region" description="Helical" evidence="8">
    <location>
        <begin position="21"/>
        <end position="39"/>
    </location>
</feature>
<dbReference type="Pfam" id="PF04647">
    <property type="entry name" value="AgrB"/>
    <property type="match status" value="1"/>
</dbReference>
<keyword evidence="2" id="KW-0673">Quorum sensing</keyword>
<dbReference type="GO" id="GO:0006508">
    <property type="term" value="P:proteolysis"/>
    <property type="evidence" value="ECO:0007669"/>
    <property type="project" value="UniProtKB-KW"/>
</dbReference>
<comment type="caution">
    <text evidence="9">The sequence shown here is derived from an EMBL/GenBank/DDBJ whole genome shotgun (WGS) entry which is preliminary data.</text>
</comment>
<keyword evidence="6 8" id="KW-1133">Transmembrane helix</keyword>
<dbReference type="AlphaFoldDB" id="A0A3P3T9T8"/>
<sequence>MISKIAYNLAVALLKRSPGNTYSIATIQFSLILLLNVLFTFVFSLILAYILGHTVDTLVLLIASYFLRQYSGGYHMSKSWKCITTTIILSNLIPYVSLSFYVNYLLCIISIILVYIYAPSRIEEDTVIPKEKYSLLKSKSALIIFFNFFLISSPLSVTFLLQALSLITFKRKVVI</sequence>
<keyword evidence="4 8" id="KW-0812">Transmembrane</keyword>
<keyword evidence="1" id="KW-1003">Cell membrane</keyword>
<dbReference type="SMART" id="SM00793">
    <property type="entry name" value="AgrB"/>
    <property type="match status" value="1"/>
</dbReference>